<feature type="domain" description="BIG2" evidence="4">
    <location>
        <begin position="2103"/>
        <end position="2176"/>
    </location>
</feature>
<keyword evidence="6" id="KW-1185">Reference proteome</keyword>
<feature type="domain" description="BIG2" evidence="4">
    <location>
        <begin position="2023"/>
        <end position="2101"/>
    </location>
</feature>
<accession>A0A1I0YZJ0</accession>
<dbReference type="Proteomes" id="UP000198838">
    <property type="component" value="Unassembled WGS sequence"/>
</dbReference>
<gene>
    <name evidence="5" type="ORF">SAMN05216249_11225</name>
</gene>
<proteinExistence type="predicted"/>
<dbReference type="InterPro" id="IPR008964">
    <property type="entry name" value="Invasin/intimin_cell_adhesion"/>
</dbReference>
<dbReference type="Gene3D" id="2.60.40.1080">
    <property type="match status" value="3"/>
</dbReference>
<dbReference type="SUPFAM" id="SSF49373">
    <property type="entry name" value="Invasin/intimin cell-adhesion fragments"/>
    <property type="match status" value="3"/>
</dbReference>
<keyword evidence="3" id="KW-0732">Signal</keyword>
<dbReference type="SMART" id="SM00635">
    <property type="entry name" value="BID_2"/>
    <property type="match status" value="3"/>
</dbReference>
<sequence>MKNKQRIALVLAALMMTTSSTPEALLTSYAAENNQTMASETQDDNLSNDTSQSTQEDAENLEYLNKVKDSFSYGSLSPVYGTDTNAIDFFKSKIEAKGYEGVEVSIENTEYTSTSEVLKDYASIAGDGTINYLNYDLENYSKMNNQKYAGINVTFKLKKGNAQTTLVKQVNVKWDEDKVKEQLTSKIADKITEDDIKGDNENLDEVKENLKLPNSVSGAGFADITWTSSNKNVIAITGYSWDDFSKGTITQPDEDTDVTLTANIKFNKTDYSDKEISIEKKFVVTVKAIDKAGVLAQMQEKLDTYYPESCVTDFNTGSKMDKDAITGDFNFPSLKKSKMPDSSGYKISFTSTDTTVNGFHVNIMRPLPGEESKVVTVTAKLEDRNNKELYVTKDLKFTIKPITSEEIDEQAALIEKIKADLKTGLLGTNTDAENITTNLATIYSGSYDSEGNVNWAKNKNQSSGIGVKVESFKSDNEDIIASGTLKYVATPKYNTNVTVSALLSSELFEKYAIAYPDNKDFAKLYQQEVTTTFKVTGTDGEKQADEPNAADVEYLKNVQDSFGYGAFTPEYGTDTNIVEFINKKIKSKGFEDVGVEFISASIDNTSSALENYSGIEANGDLKYLNYDLNNKPSSFWQKIAYWNANFKLTYKTATAEFTKRVNLNWDEEKIKDQLKTNAADKVTEDTIKGNNESLDTVKEDMKLPVAIDGASYVDVKWTSSDSDVIAIKEASGYGATSCDAKVSRPTEDKTVKLTATFKFTQTDYGSKDITITKDFDVTVKAVNAQEIMAEMQKQLDDNYTTDKLKGFYSGNAINADAVDEDILFVSGRKTGVDNYSDYTFEVLSDSDNVEISGYRASIYRPLVGQEATKAKITIKMTNKNNKALSVTKDFEFTLKPIEQSELDAAAKLMNAAKEDYKNALLGENEDIDHITKNMKRFFEVRYDESGNLYYARTKSNEIGTGIILDELNTTDPLNTGHYFDTSDTTILGTNSLVLVSTPKYNTKVTINSLLTSGEFGKYAKKYPENEDFAKLYRQPVSVDVTVLGTDGEDPNLEKQDIQVKFALSGDTLHKDGPHDAYLWWITQTEVTVKEDDTVMELLKKILADNNYTFEGSDSYISSITTPEGLKLAEKDNGEMSGWMYSVNGEIPGVYANQYKLKAGDVVQWFYSDDGKAVEVPEKQEEPDAADVEYLNNVVSKFAYGTFTPVYGKDTNICEYLKNEIESKGFEGVEVKLASANVAGSSVSIADCAGIAKNGDITYLNYDLNNKPGMFWQKTAYWEANFELIYKTAKTDLKKQINIPWDIDKVKAQVKTNVVDKVTPDSIKGENDSLDKVTTDITLPIRFNDASYVTVQWESSDESVIAIETPTGVLPTTCNAKVSRTDVDKTVKLTATFTFIQTESDAEAITLTKDYDVTVSRIDTKEILEEMQKKLDDNYTMEKLTNFYAGTPLVADAVDDDIQLLTSRKTGISGNYKYEAIANTDNLEVFGYRISVYRPLPGEEAQKASFTIKMTDKDNTALSVTKTFNLTLKPIAQSEIDETIRLMEAAKKDYSNAILGENSDINHIEKDMRSFQEVRFGENGNLFYARNYKEKIGNGIILDELNPDVPLDSGHYFDTSNDAIIGENSLKLYKTPQYNTVINIKSLLTSGEFGKYAKKYPENEDFAKLYRQPVSVDVLVLGTDGEDPGTEKQDINVSFGIYGNKKLGEGSYSKLETWFTNANVTVKEGTTVMELLKKMLEANHYTYEGSSNYISAITTPDGYRLAEFDEGEMSGWMYTVNGVLADVYANAYTLKNGDVVSWFYSPNGTVEELPQENNDETEAKAVDALIEAIGNVTYTAESKALIEAARSAYEKLTEAQKALVSKLETLETAEKAYEKLEEEAKDKESAKAVDELIEKIGEVKATAESKALIEAARSAYEKLTEAQKALVSKLETLETSEKTYDELTHVADLTLKKTSASLYEGATTKIIPLVAPDTAIEKGVIYTSSNEKIATVDANGLVKAVKVGTAVITVTTIDGNKAAEFKVTVKAASIKLNAKKVTLYTKTLTKKKLKASVRGLSKKVKWKSSNSKVAKVDSNGVIKALKAGKTTITAICNGKKASCVVNVLAPVLKVNKKSATIKKGKTLTLKTTVTPSATIKWVSTNKKVATVNSKGVVKGIRSGKAIIKITANGITKTVKITVK</sequence>
<feature type="coiled-coil region" evidence="1">
    <location>
        <begin position="1848"/>
        <end position="1888"/>
    </location>
</feature>
<dbReference type="OrthoDB" id="2680260at2"/>
<evidence type="ECO:0000256" key="3">
    <source>
        <dbReference type="SAM" id="SignalP"/>
    </source>
</evidence>
<dbReference type="Pfam" id="PF20578">
    <property type="entry name" value="aBig_2"/>
    <property type="match status" value="1"/>
</dbReference>
<dbReference type="InterPro" id="IPR027954">
    <property type="entry name" value="Transcobalamin-like_C"/>
</dbReference>
<name>A0A1I0YZJ0_9FIRM</name>
<feature type="domain" description="BIG2" evidence="4">
    <location>
        <begin position="1944"/>
        <end position="2021"/>
    </location>
</feature>
<keyword evidence="1" id="KW-0175">Coiled coil</keyword>
<evidence type="ECO:0000259" key="4">
    <source>
        <dbReference type="SMART" id="SM00635"/>
    </source>
</evidence>
<evidence type="ECO:0000256" key="1">
    <source>
        <dbReference type="SAM" id="Coils"/>
    </source>
</evidence>
<dbReference type="Pfam" id="PF14478">
    <property type="entry name" value="DUF4430"/>
    <property type="match status" value="2"/>
</dbReference>
<evidence type="ECO:0000313" key="6">
    <source>
        <dbReference type="Proteomes" id="UP000198838"/>
    </source>
</evidence>
<evidence type="ECO:0000313" key="5">
    <source>
        <dbReference type="EMBL" id="SFB18592.1"/>
    </source>
</evidence>
<reference evidence="5 6" key="1">
    <citation type="submission" date="2016-10" db="EMBL/GenBank/DDBJ databases">
        <authorList>
            <person name="de Groot N.N."/>
        </authorList>
    </citation>
    <scope>NUCLEOTIDE SEQUENCE [LARGE SCALE GENOMIC DNA]</scope>
    <source>
        <strain evidence="5 6">DSM 5522</strain>
    </source>
</reference>
<evidence type="ECO:0000256" key="2">
    <source>
        <dbReference type="SAM" id="MobiDB-lite"/>
    </source>
</evidence>
<dbReference type="EMBL" id="FOJY01000012">
    <property type="protein sequence ID" value="SFB18592.1"/>
    <property type="molecule type" value="Genomic_DNA"/>
</dbReference>
<feature type="chain" id="PRO_5039322544" evidence="3">
    <location>
        <begin position="25"/>
        <end position="2178"/>
    </location>
</feature>
<dbReference type="STRING" id="1120918.SAMN05216249_11225"/>
<feature type="signal peptide" evidence="3">
    <location>
        <begin position="1"/>
        <end position="24"/>
    </location>
</feature>
<feature type="compositionally biased region" description="Polar residues" evidence="2">
    <location>
        <begin position="38"/>
        <end position="55"/>
    </location>
</feature>
<protein>
    <submittedName>
        <fullName evidence="5">Ig-like domain (Group 2)</fullName>
    </submittedName>
</protein>
<dbReference type="Pfam" id="PF02368">
    <property type="entry name" value="Big_2"/>
    <property type="match status" value="3"/>
</dbReference>
<dbReference type="Gene3D" id="2.170.130.30">
    <property type="match status" value="2"/>
</dbReference>
<dbReference type="InterPro" id="IPR003343">
    <property type="entry name" value="Big_2"/>
</dbReference>
<organism evidence="5 6">
    <name type="scientific">Acetitomaculum ruminis DSM 5522</name>
    <dbReference type="NCBI Taxonomy" id="1120918"/>
    <lineage>
        <taxon>Bacteria</taxon>
        <taxon>Bacillati</taxon>
        <taxon>Bacillota</taxon>
        <taxon>Clostridia</taxon>
        <taxon>Lachnospirales</taxon>
        <taxon>Lachnospiraceae</taxon>
        <taxon>Acetitomaculum</taxon>
    </lineage>
</organism>
<feature type="region of interest" description="Disordered" evidence="2">
    <location>
        <begin position="38"/>
        <end position="57"/>
    </location>
</feature>
<dbReference type="RefSeq" id="WP_092872844.1">
    <property type="nucleotide sequence ID" value="NZ_FOJY01000012.1"/>
</dbReference>
<dbReference type="InterPro" id="IPR046780">
    <property type="entry name" value="aBig_2"/>
</dbReference>